<dbReference type="GO" id="GO:0030288">
    <property type="term" value="C:outer membrane-bounded periplasmic space"/>
    <property type="evidence" value="ECO:0007669"/>
    <property type="project" value="TreeGrafter"/>
</dbReference>
<keyword evidence="6" id="KW-1185">Reference proteome</keyword>
<dbReference type="InterPro" id="IPR002508">
    <property type="entry name" value="MurNAc-LAA_cat"/>
</dbReference>
<dbReference type="AlphaFoldDB" id="A0A1U7PQ50"/>
<evidence type="ECO:0000313" key="5">
    <source>
        <dbReference type="EMBL" id="SIT95726.1"/>
    </source>
</evidence>
<dbReference type="PANTHER" id="PTHR30404">
    <property type="entry name" value="N-ACETYLMURAMOYL-L-ALANINE AMIDASE"/>
    <property type="match status" value="1"/>
</dbReference>
<evidence type="ECO:0000313" key="6">
    <source>
        <dbReference type="Proteomes" id="UP000187261"/>
    </source>
</evidence>
<dbReference type="STRING" id="1121284.SAMN05660493_00381"/>
<evidence type="ECO:0000256" key="1">
    <source>
        <dbReference type="ARBA" id="ARBA00001561"/>
    </source>
</evidence>
<evidence type="ECO:0000256" key="2">
    <source>
        <dbReference type="ARBA" id="ARBA00011901"/>
    </source>
</evidence>
<name>A0A1U7PQ50_9FLAO</name>
<dbReference type="InterPro" id="IPR050695">
    <property type="entry name" value="N-acetylmuramoyl_amidase_3"/>
</dbReference>
<dbReference type="CDD" id="cd02696">
    <property type="entry name" value="MurNAc-LAA"/>
    <property type="match status" value="1"/>
</dbReference>
<reference evidence="6" key="1">
    <citation type="submission" date="2016-10" db="EMBL/GenBank/DDBJ databases">
        <authorList>
            <person name="Varghese N."/>
            <person name="Submissions S."/>
        </authorList>
    </citation>
    <scope>NUCLEOTIDE SEQUENCE [LARGE SCALE GENOMIC DNA]</scope>
    <source>
        <strain evidence="6">DSM 19482</strain>
    </source>
</reference>
<dbReference type="EMBL" id="FTPU01000003">
    <property type="protein sequence ID" value="SIT95726.1"/>
    <property type="molecule type" value="Genomic_DNA"/>
</dbReference>
<dbReference type="EC" id="3.5.1.28" evidence="2"/>
<evidence type="ECO:0000256" key="3">
    <source>
        <dbReference type="ARBA" id="ARBA00022801"/>
    </source>
</evidence>
<dbReference type="GO" id="GO:0008745">
    <property type="term" value="F:N-acetylmuramoyl-L-alanine amidase activity"/>
    <property type="evidence" value="ECO:0007669"/>
    <property type="project" value="UniProtKB-EC"/>
</dbReference>
<dbReference type="SUPFAM" id="SSF53187">
    <property type="entry name" value="Zn-dependent exopeptidases"/>
    <property type="match status" value="1"/>
</dbReference>
<dbReference type="GO" id="GO:0009253">
    <property type="term" value="P:peptidoglycan catabolic process"/>
    <property type="evidence" value="ECO:0007669"/>
    <property type="project" value="InterPro"/>
</dbReference>
<protein>
    <recommendedName>
        <fullName evidence="2">N-acetylmuramoyl-L-alanine amidase</fullName>
        <ecNumber evidence="2">3.5.1.28</ecNumber>
    </recommendedName>
</protein>
<accession>A0A1U7PQ50</accession>
<dbReference type="SMART" id="SM00646">
    <property type="entry name" value="Ami_3"/>
    <property type="match status" value="1"/>
</dbReference>
<sequence length="193" mass="21695">MKNVLRIISVLSLGVLLSFSLLNTKKVVVIDAGHGGKDYGINRDGFVEKDIVLQVAKKIKELNKNPNLEIILTRDDDTYPTLSERTDLVNKINPDLTLSLHINSVLKADSEKKGAEVYYKDNDASKQLAEKLSIKFSHCPVKTQKLHMLRMSNNPALLLELGFANQKDEREYLASEKGQNETAEKILSFLNEN</sequence>
<dbReference type="Pfam" id="PF01520">
    <property type="entry name" value="Amidase_3"/>
    <property type="match status" value="1"/>
</dbReference>
<feature type="domain" description="MurNAc-LAA" evidence="4">
    <location>
        <begin position="86"/>
        <end position="191"/>
    </location>
</feature>
<dbReference type="Proteomes" id="UP000187261">
    <property type="component" value="Unassembled WGS sequence"/>
</dbReference>
<organism evidence="5 6">
    <name type="scientific">Epilithonimonas bovis DSM 19482</name>
    <dbReference type="NCBI Taxonomy" id="1121284"/>
    <lineage>
        <taxon>Bacteria</taxon>
        <taxon>Pseudomonadati</taxon>
        <taxon>Bacteroidota</taxon>
        <taxon>Flavobacteriia</taxon>
        <taxon>Flavobacteriales</taxon>
        <taxon>Weeksellaceae</taxon>
        <taxon>Chryseobacterium group</taxon>
        <taxon>Epilithonimonas</taxon>
    </lineage>
</organism>
<proteinExistence type="predicted"/>
<gene>
    <name evidence="5" type="ORF">SAMN05660493_00381</name>
</gene>
<evidence type="ECO:0000259" key="4">
    <source>
        <dbReference type="SMART" id="SM00646"/>
    </source>
</evidence>
<keyword evidence="3" id="KW-0378">Hydrolase</keyword>
<dbReference type="PANTHER" id="PTHR30404:SF0">
    <property type="entry name" value="N-ACETYLMURAMOYL-L-ALANINE AMIDASE AMIC"/>
    <property type="match status" value="1"/>
</dbReference>
<dbReference type="Gene3D" id="3.40.630.40">
    <property type="entry name" value="Zn-dependent exopeptidases"/>
    <property type="match status" value="1"/>
</dbReference>
<dbReference type="OrthoDB" id="9806267at2"/>
<comment type="catalytic activity">
    <reaction evidence="1">
        <text>Hydrolyzes the link between N-acetylmuramoyl residues and L-amino acid residues in certain cell-wall glycopeptides.</text>
        <dbReference type="EC" id="3.5.1.28"/>
    </reaction>
</comment>
<dbReference type="RefSeq" id="WP_076781811.1">
    <property type="nucleotide sequence ID" value="NZ_FTPU01000003.1"/>
</dbReference>